<dbReference type="InterPro" id="IPR051081">
    <property type="entry name" value="HTH_MetalResp_TranReg"/>
</dbReference>
<proteinExistence type="predicted"/>
<dbReference type="NCBIfam" id="NF033788">
    <property type="entry name" value="HTH_metalloreg"/>
    <property type="match status" value="1"/>
</dbReference>
<dbReference type="CDD" id="cd00090">
    <property type="entry name" value="HTH_ARSR"/>
    <property type="match status" value="1"/>
</dbReference>
<evidence type="ECO:0000256" key="2">
    <source>
        <dbReference type="ARBA" id="ARBA00023125"/>
    </source>
</evidence>
<dbReference type="HOGENOM" id="CLU_097806_6_4_6"/>
<dbReference type="PANTHER" id="PTHR33154">
    <property type="entry name" value="TRANSCRIPTIONAL REGULATOR, ARSR FAMILY"/>
    <property type="match status" value="1"/>
</dbReference>
<dbReference type="GO" id="GO:0003700">
    <property type="term" value="F:DNA-binding transcription factor activity"/>
    <property type="evidence" value="ECO:0007669"/>
    <property type="project" value="InterPro"/>
</dbReference>
<keyword evidence="3" id="KW-0804">Transcription</keyword>
<dbReference type="Proteomes" id="UP000001730">
    <property type="component" value="Chromosome 1"/>
</dbReference>
<dbReference type="KEGG" id="vsa:VSAL_I0576"/>
<dbReference type="PROSITE" id="PS50987">
    <property type="entry name" value="HTH_ARSR_2"/>
    <property type="match status" value="1"/>
</dbReference>
<dbReference type="AlphaFoldDB" id="B6EMY2"/>
<dbReference type="InterPro" id="IPR001845">
    <property type="entry name" value="HTH_ArsR_DNA-bd_dom"/>
</dbReference>
<dbReference type="Gene3D" id="1.10.10.10">
    <property type="entry name" value="Winged helix-like DNA-binding domain superfamily/Winged helix DNA-binding domain"/>
    <property type="match status" value="1"/>
</dbReference>
<accession>B6EMY2</accession>
<evidence type="ECO:0000313" key="5">
    <source>
        <dbReference type="EMBL" id="CAQ78261.1"/>
    </source>
</evidence>
<evidence type="ECO:0000256" key="1">
    <source>
        <dbReference type="ARBA" id="ARBA00023015"/>
    </source>
</evidence>
<dbReference type="Pfam" id="PF01022">
    <property type="entry name" value="HTH_5"/>
    <property type="match status" value="1"/>
</dbReference>
<evidence type="ECO:0000313" key="6">
    <source>
        <dbReference type="Proteomes" id="UP000001730"/>
    </source>
</evidence>
<evidence type="ECO:0000256" key="3">
    <source>
        <dbReference type="ARBA" id="ARBA00023163"/>
    </source>
</evidence>
<name>B6EMY2_ALISL</name>
<protein>
    <submittedName>
        <fullName evidence="5">Transcriptional activator HlyU</fullName>
    </submittedName>
</protein>
<dbReference type="PRINTS" id="PR00778">
    <property type="entry name" value="HTHARSR"/>
</dbReference>
<dbReference type="InterPro" id="IPR036388">
    <property type="entry name" value="WH-like_DNA-bd_sf"/>
</dbReference>
<dbReference type="EMBL" id="FM178379">
    <property type="protein sequence ID" value="CAQ78261.1"/>
    <property type="molecule type" value="Genomic_DNA"/>
</dbReference>
<evidence type="ECO:0000259" key="4">
    <source>
        <dbReference type="PROSITE" id="PS50987"/>
    </source>
</evidence>
<dbReference type="PANTHER" id="PTHR33154:SF28">
    <property type="entry name" value="HTH-TYPE TRANSCRIPTIONAL REGULATOR YGAV-RELATED"/>
    <property type="match status" value="1"/>
</dbReference>
<dbReference type="SMART" id="SM00418">
    <property type="entry name" value="HTH_ARSR"/>
    <property type="match status" value="1"/>
</dbReference>
<feature type="domain" description="HTH arsR-type" evidence="4">
    <location>
        <begin position="10"/>
        <end position="103"/>
    </location>
</feature>
<dbReference type="FunFam" id="1.10.10.10:FF:000403">
    <property type="entry name" value="ArsR family transcriptional regulator"/>
    <property type="match status" value="1"/>
</dbReference>
<dbReference type="SUPFAM" id="SSF46785">
    <property type="entry name" value="Winged helix' DNA-binding domain"/>
    <property type="match status" value="1"/>
</dbReference>
<dbReference type="InterPro" id="IPR036390">
    <property type="entry name" value="WH_DNA-bd_sf"/>
</dbReference>
<gene>
    <name evidence="5" type="primary">hlyU</name>
    <name evidence="5" type="ordered locus">VSAL_I0576</name>
</gene>
<keyword evidence="6" id="KW-1185">Reference proteome</keyword>
<keyword evidence="2" id="KW-0238">DNA-binding</keyword>
<sequence>MAGIFMDLQQMEKNAPQAVTLLKAMANERRLFILCLLLEGELSVGQIAEQLSLSQSALSQHLGWLRKDALVSTRKESQTVFYSLSSHEVKSVIQLLHNLYCSK</sequence>
<reference evidence="5 6" key="1">
    <citation type="journal article" date="2008" name="BMC Genomics">
        <title>The genome sequence of the fish pathogen Aliivibrio salmonicida strain LFI1238 shows extensive evidence of gene decay.</title>
        <authorList>
            <person name="Hjerde E."/>
            <person name="Lorentzen M.S."/>
            <person name="Holden M.T."/>
            <person name="Seeger K."/>
            <person name="Paulsen S."/>
            <person name="Bason N."/>
            <person name="Churcher C."/>
            <person name="Harris D."/>
            <person name="Norbertczak H."/>
            <person name="Quail M.A."/>
            <person name="Sanders S."/>
            <person name="Thurston S."/>
            <person name="Parkhill J."/>
            <person name="Willassen N.P."/>
            <person name="Thomson N.R."/>
        </authorList>
    </citation>
    <scope>NUCLEOTIDE SEQUENCE [LARGE SCALE GENOMIC DNA]</scope>
    <source>
        <strain evidence="5 6">LFI1238</strain>
    </source>
</reference>
<keyword evidence="1" id="KW-0805">Transcription regulation</keyword>
<dbReference type="InterPro" id="IPR011991">
    <property type="entry name" value="ArsR-like_HTH"/>
</dbReference>
<dbReference type="eggNOG" id="COG0640">
    <property type="taxonomic scope" value="Bacteria"/>
</dbReference>
<organism evidence="5 6">
    <name type="scientific">Aliivibrio salmonicida (strain LFI1238)</name>
    <name type="common">Vibrio salmonicida (strain LFI1238)</name>
    <dbReference type="NCBI Taxonomy" id="316275"/>
    <lineage>
        <taxon>Bacteria</taxon>
        <taxon>Pseudomonadati</taxon>
        <taxon>Pseudomonadota</taxon>
        <taxon>Gammaproteobacteria</taxon>
        <taxon>Vibrionales</taxon>
        <taxon>Vibrionaceae</taxon>
        <taxon>Aliivibrio</taxon>
    </lineage>
</organism>
<dbReference type="GO" id="GO:0003677">
    <property type="term" value="F:DNA binding"/>
    <property type="evidence" value="ECO:0007669"/>
    <property type="project" value="UniProtKB-KW"/>
</dbReference>